<keyword evidence="1" id="KW-0812">Transmembrane</keyword>
<feature type="transmembrane region" description="Helical" evidence="1">
    <location>
        <begin position="130"/>
        <end position="148"/>
    </location>
</feature>
<evidence type="ECO:0000256" key="1">
    <source>
        <dbReference type="SAM" id="Phobius"/>
    </source>
</evidence>
<dbReference type="AlphaFoldDB" id="H1RZ24"/>
<dbReference type="InterPro" id="IPR006694">
    <property type="entry name" value="Fatty_acid_hydroxylase"/>
</dbReference>
<sequence>MSSLLQNTLIGFIMLGFAGMEFVTRRYQTSVNATHDDTKLELAMFVSLLAITQPLSILVSGKLCAWLIPEQHGAWAALPWWAMAAILLICDDMTQYWWHRMSHSPLLWPLHRAHHTAQYMSVRITYRNNFFYYLMMPGLWIAGVLLYLGFAKVYGVYLVIKLTVILGAHSAWRWDEPLYRIRALRPLMWVLERTISTPATHWAHHAMTNEDGIGHYKGNFGNLLFFWDVLFGSAHITRKYPARIGLQDDVLFGQERWFTQMFYPLFQSRRAHSALRFGARAYVEDETHGSAADALSPINEQERSA</sequence>
<organism evidence="3 4">
    <name type="scientific">Cupriavidus basilensis OR16</name>
    <dbReference type="NCBI Taxonomy" id="1127483"/>
    <lineage>
        <taxon>Bacteria</taxon>
        <taxon>Pseudomonadati</taxon>
        <taxon>Pseudomonadota</taxon>
        <taxon>Betaproteobacteria</taxon>
        <taxon>Burkholderiales</taxon>
        <taxon>Burkholderiaceae</taxon>
        <taxon>Cupriavidus</taxon>
    </lineage>
</organism>
<dbReference type="PATRIC" id="fig|1127483.3.peg.557"/>
<evidence type="ECO:0000313" key="3">
    <source>
        <dbReference type="EMBL" id="EHP44482.1"/>
    </source>
</evidence>
<feature type="domain" description="Fatty acid hydroxylase" evidence="2">
    <location>
        <begin position="85"/>
        <end position="233"/>
    </location>
</feature>
<protein>
    <submittedName>
        <fullName evidence="3">Sterol desaturase</fullName>
    </submittedName>
</protein>
<dbReference type="RefSeq" id="WP_006156382.1">
    <property type="nucleotide sequence ID" value="NZ_AHJE01000006.1"/>
</dbReference>
<gene>
    <name evidence="3" type="ORF">OR16_02722</name>
</gene>
<dbReference type="OrthoDB" id="9770329at2"/>
<feature type="transmembrane region" description="Helical" evidence="1">
    <location>
        <begin position="6"/>
        <end position="24"/>
    </location>
</feature>
<dbReference type="GO" id="GO:0005506">
    <property type="term" value="F:iron ion binding"/>
    <property type="evidence" value="ECO:0007669"/>
    <property type="project" value="InterPro"/>
</dbReference>
<proteinExistence type="predicted"/>
<dbReference type="EMBL" id="AHJE01000006">
    <property type="protein sequence ID" value="EHP44482.1"/>
    <property type="molecule type" value="Genomic_DNA"/>
</dbReference>
<keyword evidence="1" id="KW-1133">Transmembrane helix</keyword>
<accession>H1RZ24</accession>
<dbReference type="Proteomes" id="UP000005808">
    <property type="component" value="Unassembled WGS sequence"/>
</dbReference>
<comment type="caution">
    <text evidence="3">The sequence shown here is derived from an EMBL/GenBank/DDBJ whole genome shotgun (WGS) entry which is preliminary data.</text>
</comment>
<keyword evidence="1" id="KW-0472">Membrane</keyword>
<dbReference type="GO" id="GO:0016491">
    <property type="term" value="F:oxidoreductase activity"/>
    <property type="evidence" value="ECO:0007669"/>
    <property type="project" value="InterPro"/>
</dbReference>
<reference evidence="3 4" key="1">
    <citation type="journal article" date="2012" name="J. Bacteriol.">
        <title>De Novo Genome Project of Cupriavidus basilensis OR16.</title>
        <authorList>
            <person name="Cserhati M."/>
            <person name="Kriszt B."/>
            <person name="Szoboszlay S."/>
            <person name="Toth A."/>
            <person name="Szabo I."/>
            <person name="Tancsics A."/>
            <person name="Nagy I."/>
            <person name="Horvath B."/>
            <person name="Nagy I."/>
            <person name="Kukolya J."/>
        </authorList>
    </citation>
    <scope>NUCLEOTIDE SEQUENCE [LARGE SCALE GENOMIC DNA]</scope>
    <source>
        <strain evidence="3 4">OR16</strain>
    </source>
</reference>
<evidence type="ECO:0000313" key="4">
    <source>
        <dbReference type="Proteomes" id="UP000005808"/>
    </source>
</evidence>
<evidence type="ECO:0000259" key="2">
    <source>
        <dbReference type="Pfam" id="PF04116"/>
    </source>
</evidence>
<name>H1RZ24_9BURK</name>
<feature type="transmembrane region" description="Helical" evidence="1">
    <location>
        <begin position="45"/>
        <end position="68"/>
    </location>
</feature>
<dbReference type="GO" id="GO:0008610">
    <property type="term" value="P:lipid biosynthetic process"/>
    <property type="evidence" value="ECO:0007669"/>
    <property type="project" value="InterPro"/>
</dbReference>
<dbReference type="Pfam" id="PF04116">
    <property type="entry name" value="FA_hydroxylase"/>
    <property type="match status" value="1"/>
</dbReference>